<dbReference type="InterPro" id="IPR050524">
    <property type="entry name" value="APC_YAT"/>
</dbReference>
<dbReference type="OrthoDB" id="3900342at2759"/>
<dbReference type="GO" id="GO:0016020">
    <property type="term" value="C:membrane"/>
    <property type="evidence" value="ECO:0007669"/>
    <property type="project" value="UniProtKB-SubCell"/>
</dbReference>
<evidence type="ECO:0000259" key="7">
    <source>
        <dbReference type="Pfam" id="PF00324"/>
    </source>
</evidence>
<keyword evidence="9" id="KW-1185">Reference proteome</keyword>
<evidence type="ECO:0000256" key="3">
    <source>
        <dbReference type="ARBA" id="ARBA00022989"/>
    </source>
</evidence>
<dbReference type="Gene3D" id="1.20.1740.10">
    <property type="entry name" value="Amino acid/polyamine transporter I"/>
    <property type="match status" value="1"/>
</dbReference>
<feature type="transmembrane region" description="Helical" evidence="6">
    <location>
        <begin position="46"/>
        <end position="66"/>
    </location>
</feature>
<feature type="compositionally biased region" description="Basic and acidic residues" evidence="5">
    <location>
        <begin position="11"/>
        <end position="21"/>
    </location>
</feature>
<dbReference type="PANTHER" id="PTHR43341">
    <property type="entry name" value="AMINO ACID PERMEASE"/>
    <property type="match status" value="1"/>
</dbReference>
<dbReference type="Proteomes" id="UP000095009">
    <property type="component" value="Unassembled WGS sequence"/>
</dbReference>
<feature type="non-terminal residue" evidence="8">
    <location>
        <position position="83"/>
    </location>
</feature>
<keyword evidence="4 6" id="KW-0472">Membrane</keyword>
<dbReference type="InterPro" id="IPR004841">
    <property type="entry name" value="AA-permease/SLC12A_dom"/>
</dbReference>
<sequence length="83" mass="8898">MADNLSYNDKSLSKDTEKGYEQEETITAEIESTQVKRGLKMRHISMISLGGTLGTGLFIGTANALADAGPVNALIAYLFMATI</sequence>
<dbReference type="Pfam" id="PF00324">
    <property type="entry name" value="AA_permease"/>
    <property type="match status" value="1"/>
</dbReference>
<name>A0A1E3PSN3_9ASCO</name>
<evidence type="ECO:0000256" key="4">
    <source>
        <dbReference type="ARBA" id="ARBA00023136"/>
    </source>
</evidence>
<reference evidence="8 9" key="1">
    <citation type="journal article" date="2016" name="Proc. Natl. Acad. Sci. U.S.A.">
        <title>Comparative genomics of biotechnologically important yeasts.</title>
        <authorList>
            <person name="Riley R."/>
            <person name="Haridas S."/>
            <person name="Wolfe K.H."/>
            <person name="Lopes M.R."/>
            <person name="Hittinger C.T."/>
            <person name="Goeker M."/>
            <person name="Salamov A.A."/>
            <person name="Wisecaver J.H."/>
            <person name="Long T.M."/>
            <person name="Calvey C.H."/>
            <person name="Aerts A.L."/>
            <person name="Barry K.W."/>
            <person name="Choi C."/>
            <person name="Clum A."/>
            <person name="Coughlan A.Y."/>
            <person name="Deshpande S."/>
            <person name="Douglass A.P."/>
            <person name="Hanson S.J."/>
            <person name="Klenk H.-P."/>
            <person name="LaButti K.M."/>
            <person name="Lapidus A."/>
            <person name="Lindquist E.A."/>
            <person name="Lipzen A.M."/>
            <person name="Meier-Kolthoff J.P."/>
            <person name="Ohm R.A."/>
            <person name="Otillar R.P."/>
            <person name="Pangilinan J.L."/>
            <person name="Peng Y."/>
            <person name="Rokas A."/>
            <person name="Rosa C.A."/>
            <person name="Scheuner C."/>
            <person name="Sibirny A.A."/>
            <person name="Slot J.C."/>
            <person name="Stielow J.B."/>
            <person name="Sun H."/>
            <person name="Kurtzman C.P."/>
            <person name="Blackwell M."/>
            <person name="Grigoriev I.V."/>
            <person name="Jeffries T.W."/>
        </authorList>
    </citation>
    <scope>NUCLEOTIDE SEQUENCE [LARGE SCALE GENOMIC DNA]</scope>
    <source>
        <strain evidence="8 9">DSM 6958</strain>
    </source>
</reference>
<organism evidence="8 9">
    <name type="scientific">Nadsonia fulvescens var. elongata DSM 6958</name>
    <dbReference type="NCBI Taxonomy" id="857566"/>
    <lineage>
        <taxon>Eukaryota</taxon>
        <taxon>Fungi</taxon>
        <taxon>Dikarya</taxon>
        <taxon>Ascomycota</taxon>
        <taxon>Saccharomycotina</taxon>
        <taxon>Dipodascomycetes</taxon>
        <taxon>Dipodascales</taxon>
        <taxon>Dipodascales incertae sedis</taxon>
        <taxon>Nadsonia</taxon>
    </lineage>
</organism>
<evidence type="ECO:0000313" key="8">
    <source>
        <dbReference type="EMBL" id="ODQ68288.1"/>
    </source>
</evidence>
<gene>
    <name evidence="8" type="ORF">NADFUDRAFT_48937</name>
</gene>
<evidence type="ECO:0000256" key="5">
    <source>
        <dbReference type="SAM" id="MobiDB-lite"/>
    </source>
</evidence>
<keyword evidence="2 6" id="KW-0812">Transmembrane</keyword>
<proteinExistence type="predicted"/>
<comment type="subcellular location">
    <subcellularLocation>
        <location evidence="1">Membrane</location>
        <topology evidence="1">Multi-pass membrane protein</topology>
    </subcellularLocation>
</comment>
<dbReference type="PANTHER" id="PTHR43341:SF4">
    <property type="entry name" value="ARGININE PERMEASE CAN1-RELATED"/>
    <property type="match status" value="1"/>
</dbReference>
<protein>
    <recommendedName>
        <fullName evidence="7">Amino acid permease/ SLC12A domain-containing protein</fullName>
    </recommendedName>
</protein>
<feature type="region of interest" description="Disordered" evidence="5">
    <location>
        <begin position="1"/>
        <end position="23"/>
    </location>
</feature>
<accession>A0A1E3PSN3</accession>
<dbReference type="AlphaFoldDB" id="A0A1E3PSN3"/>
<dbReference type="STRING" id="857566.A0A1E3PSN3"/>
<keyword evidence="3 6" id="KW-1133">Transmembrane helix</keyword>
<dbReference type="GO" id="GO:0015171">
    <property type="term" value="F:amino acid transmembrane transporter activity"/>
    <property type="evidence" value="ECO:0007669"/>
    <property type="project" value="TreeGrafter"/>
</dbReference>
<dbReference type="EMBL" id="KV454406">
    <property type="protein sequence ID" value="ODQ68288.1"/>
    <property type="molecule type" value="Genomic_DNA"/>
</dbReference>
<evidence type="ECO:0000256" key="2">
    <source>
        <dbReference type="ARBA" id="ARBA00022692"/>
    </source>
</evidence>
<evidence type="ECO:0000256" key="6">
    <source>
        <dbReference type="SAM" id="Phobius"/>
    </source>
</evidence>
<feature type="compositionally biased region" description="Polar residues" evidence="5">
    <location>
        <begin position="1"/>
        <end position="10"/>
    </location>
</feature>
<evidence type="ECO:0000313" key="9">
    <source>
        <dbReference type="Proteomes" id="UP000095009"/>
    </source>
</evidence>
<evidence type="ECO:0000256" key="1">
    <source>
        <dbReference type="ARBA" id="ARBA00004141"/>
    </source>
</evidence>
<feature type="domain" description="Amino acid permease/ SLC12A" evidence="7">
    <location>
        <begin position="43"/>
        <end position="82"/>
    </location>
</feature>